<dbReference type="InterPro" id="IPR028357">
    <property type="entry name" value="UDPglc_DH_bac"/>
</dbReference>
<dbReference type="AlphaFoldDB" id="A0A8S1YCC4"/>
<protein>
    <recommendedName>
        <fullName evidence="2">UDP-glucose 6-dehydrogenase</fullName>
        <ecNumber evidence="2">1.1.1.22</ecNumber>
    </recommendedName>
</protein>
<dbReference type="GO" id="GO:0003979">
    <property type="term" value="F:UDP-glucose 6-dehydrogenase activity"/>
    <property type="evidence" value="ECO:0007669"/>
    <property type="project" value="UniProtKB-EC"/>
</dbReference>
<evidence type="ECO:0000256" key="5">
    <source>
        <dbReference type="ARBA" id="ARBA00047473"/>
    </source>
</evidence>
<evidence type="ECO:0000256" key="4">
    <source>
        <dbReference type="ARBA" id="ARBA00023027"/>
    </source>
</evidence>
<comment type="catalytic activity">
    <reaction evidence="5">
        <text>UDP-alpha-D-glucose + 2 NAD(+) + H2O = UDP-alpha-D-glucuronate + 2 NADH + 3 H(+)</text>
        <dbReference type="Rhea" id="RHEA:23596"/>
        <dbReference type="ChEBI" id="CHEBI:15377"/>
        <dbReference type="ChEBI" id="CHEBI:15378"/>
        <dbReference type="ChEBI" id="CHEBI:57540"/>
        <dbReference type="ChEBI" id="CHEBI:57945"/>
        <dbReference type="ChEBI" id="CHEBI:58052"/>
        <dbReference type="ChEBI" id="CHEBI:58885"/>
        <dbReference type="EC" id="1.1.1.22"/>
    </reaction>
</comment>
<dbReference type="OrthoDB" id="5059218at2759"/>
<dbReference type="EC" id="1.1.1.22" evidence="2"/>
<dbReference type="PIRSF" id="PIRSF000124">
    <property type="entry name" value="UDPglc_GDPman_dh"/>
    <property type="match status" value="1"/>
</dbReference>
<dbReference type="InterPro" id="IPR017476">
    <property type="entry name" value="UDP-Glc/GDP-Man"/>
</dbReference>
<dbReference type="InterPro" id="IPR014027">
    <property type="entry name" value="UDP-Glc/GDP-Man_DH_C"/>
</dbReference>
<dbReference type="InterPro" id="IPR001732">
    <property type="entry name" value="UDP-Glc/GDP-Man_DH_N"/>
</dbReference>
<dbReference type="SMART" id="SM00984">
    <property type="entry name" value="UDPG_MGDP_dh_C"/>
    <property type="match status" value="1"/>
</dbReference>
<dbReference type="FunFam" id="3.40.50.720:FF:000193">
    <property type="entry name" value="UDP-glucose 6-dehydrogenase"/>
    <property type="match status" value="1"/>
</dbReference>
<organism evidence="7 8">
    <name type="scientific">Paramecium octaurelia</name>
    <dbReference type="NCBI Taxonomy" id="43137"/>
    <lineage>
        <taxon>Eukaryota</taxon>
        <taxon>Sar</taxon>
        <taxon>Alveolata</taxon>
        <taxon>Ciliophora</taxon>
        <taxon>Intramacronucleata</taxon>
        <taxon>Oligohymenophorea</taxon>
        <taxon>Peniculida</taxon>
        <taxon>Parameciidae</taxon>
        <taxon>Paramecium</taxon>
    </lineage>
</organism>
<gene>
    <name evidence="7" type="ORF">POCTA_138.1.T1460058</name>
</gene>
<keyword evidence="8" id="KW-1185">Reference proteome</keyword>
<dbReference type="Pfam" id="PF03721">
    <property type="entry name" value="UDPG_MGDP_dh_N"/>
    <property type="match status" value="1"/>
</dbReference>
<evidence type="ECO:0000256" key="2">
    <source>
        <dbReference type="ARBA" id="ARBA00012954"/>
    </source>
</evidence>
<dbReference type="Proteomes" id="UP000683925">
    <property type="component" value="Unassembled WGS sequence"/>
</dbReference>
<dbReference type="InterPro" id="IPR028356">
    <property type="entry name" value="UDPglc_DH_euk"/>
</dbReference>
<comment type="pathway">
    <text evidence="1">Nucleotide-sugar biosynthesis; UDP-alpha-D-glucuronate biosynthesis; UDP-alpha-D-glucuronate from UDP-alpha-D-glucose: step 1/1.</text>
</comment>
<dbReference type="PIRSF" id="PIRSF500134">
    <property type="entry name" value="UDPglc_DH_bac"/>
    <property type="match status" value="1"/>
</dbReference>
<keyword evidence="3" id="KW-0560">Oxidoreductase</keyword>
<proteinExistence type="predicted"/>
<dbReference type="PANTHER" id="PTHR11374:SF3">
    <property type="entry name" value="UDP-GLUCOSE 6-DEHYDROGENASE"/>
    <property type="match status" value="1"/>
</dbReference>
<evidence type="ECO:0000256" key="3">
    <source>
        <dbReference type="ARBA" id="ARBA00023002"/>
    </source>
</evidence>
<feature type="domain" description="UDP-glucose/GDP-mannose dehydrogenase C-terminal" evidence="6">
    <location>
        <begin position="824"/>
        <end position="920"/>
    </location>
</feature>
<evidence type="ECO:0000313" key="7">
    <source>
        <dbReference type="EMBL" id="CAD8209124.1"/>
    </source>
</evidence>
<dbReference type="PANTHER" id="PTHR11374">
    <property type="entry name" value="UDP-GLUCOSE DEHYDROGENASE/UDP-MANNAC DEHYDROGENASE"/>
    <property type="match status" value="1"/>
</dbReference>
<evidence type="ECO:0000256" key="1">
    <source>
        <dbReference type="ARBA" id="ARBA00004701"/>
    </source>
</evidence>
<dbReference type="GO" id="GO:0051287">
    <property type="term" value="F:NAD binding"/>
    <property type="evidence" value="ECO:0007669"/>
    <property type="project" value="InterPro"/>
</dbReference>
<dbReference type="Pfam" id="PF03720">
    <property type="entry name" value="UDPG_MGDP_dh_C"/>
    <property type="match status" value="1"/>
</dbReference>
<dbReference type="Pfam" id="PF00984">
    <property type="entry name" value="UDPG_MGDP_dh"/>
    <property type="match status" value="1"/>
</dbReference>
<comment type="caution">
    <text evidence="7">The sequence shown here is derived from an EMBL/GenBank/DDBJ whole genome shotgun (WGS) entry which is preliminary data.</text>
</comment>
<accession>A0A8S1YCC4</accession>
<reference evidence="7" key="1">
    <citation type="submission" date="2021-01" db="EMBL/GenBank/DDBJ databases">
        <authorList>
            <consortium name="Genoscope - CEA"/>
            <person name="William W."/>
        </authorList>
    </citation>
    <scope>NUCLEOTIDE SEQUENCE</scope>
</reference>
<dbReference type="InterPro" id="IPR014026">
    <property type="entry name" value="UDP-Glc/GDP-Man_DH_dimer"/>
</dbReference>
<evidence type="ECO:0000259" key="6">
    <source>
        <dbReference type="SMART" id="SM00984"/>
    </source>
</evidence>
<dbReference type="NCBIfam" id="TIGR03026">
    <property type="entry name" value="NDP-sugDHase"/>
    <property type="match status" value="1"/>
</dbReference>
<dbReference type="GO" id="GO:0005634">
    <property type="term" value="C:nucleus"/>
    <property type="evidence" value="ECO:0007669"/>
    <property type="project" value="TreeGrafter"/>
</dbReference>
<dbReference type="OMA" id="YNQMAKP"/>
<dbReference type="EMBL" id="CAJJDP010000148">
    <property type="protein sequence ID" value="CAD8209124.1"/>
    <property type="molecule type" value="Genomic_DNA"/>
</dbReference>
<dbReference type="Pfam" id="PF24681">
    <property type="entry name" value="Kelch_KLHDC2_KLHL20_DRC7"/>
    <property type="match status" value="1"/>
</dbReference>
<keyword evidence="4" id="KW-0520">NAD</keyword>
<sequence length="936" mass="107939">MHQRERRRIYSLQNREPINLPKYRIDVSMDNLQKRKTSTNELPQLVQNKLQMINYTNSMQLQLKTKYEQLSMKILKEPYKATNSKQRIITNHFILQQKVQDVMISDSIKNKQLDTDKTIIKGIVMLPSQNDQQYTIPVSRQGSRVVKYDHYGLVFGGHSHRENIEIQAISLLNGQWKRKQEYYYSQIEQLKQKQIANPNLRLGCYFSLNIDENKTIYAFGGEKNTSNRKTTNVITKICLEEDRLEWQQFQTSIGCRRNHSGNYTHNHLLVIGGIDCSDFITKYYNDFQLINLSKMQCSQFHPKFYKKQVLQNDHPFKLGIAYHSATLVGNPYLRLTYDFSQIAKKEEQVDQLFTKEGIYIFGGKDSEDNLYNELYQMVIDTYPIVVQIVETLGQKPPSRRSHSMNYDEKISALLLFGGTNEVQCFGDLHLLLLKNYTWQKVLLQGYLEYPFRYEHCSVFNEDKLIIFGGLNQDGFLILNQFISLIESIQYIFIFQQIYYFKFMQIKKVSCFGAGYVGGPTMAVMASKCPEQTFIVYDINEQQIQRWNSKQYPVYEEGLDEYVSKTINKNLIFTSDIDLALKDCDIVFLAVNTPSKSYGLGAESQLDISYIDSCLQSIKKYPLTKKLILVEKSTVPIKTCDYINAVLKNQNICVLSNPEFLAEGTAIQDLLSPDRVIIGGPLESSKQLASLYEEWVHKDKIIFTNIYSAELSKIVANSFLAQRVSSINSISIICDKIGADVNEISRSVGSDSRIGNKFLKTSVGFGGSCLKKDLLCLIYLCESLQLDEVAQYWRSVYLLNEYQKQRFINLIISSMFNCLRNKVIVILGLTFKAKTNDTRESAALLIIKKLQEEQAILRIYDPQGKIDKLEQCQSLDGIFEGASAVVILTEWEEFTKIDYVEAYNQMAKPAYCFDGRNLLQSDLMKSIGFLYYGLGRV</sequence>
<evidence type="ECO:0000313" key="8">
    <source>
        <dbReference type="Proteomes" id="UP000683925"/>
    </source>
</evidence>
<dbReference type="GO" id="GO:0006024">
    <property type="term" value="P:glycosaminoglycan biosynthetic process"/>
    <property type="evidence" value="ECO:0007669"/>
    <property type="project" value="TreeGrafter"/>
</dbReference>
<name>A0A8S1YCC4_PAROT</name>